<dbReference type="Proteomes" id="UP000029004">
    <property type="component" value="Unassembled WGS sequence"/>
</dbReference>
<dbReference type="OrthoDB" id="9808081at2"/>
<evidence type="ECO:0000313" key="2">
    <source>
        <dbReference type="EMBL" id="KFI95686.1"/>
    </source>
</evidence>
<comment type="caution">
    <text evidence="2">The sequence shown here is derived from an EMBL/GenBank/DDBJ whole genome shotgun (WGS) entry which is preliminary data.</text>
</comment>
<protein>
    <submittedName>
        <fullName evidence="2">Ser/Thr phosphatase family protein</fullName>
    </submittedName>
</protein>
<dbReference type="AlphaFoldDB" id="A0A087DJI6"/>
<dbReference type="RefSeq" id="WP_034529502.1">
    <property type="nucleotide sequence ID" value="NZ_JGZP01000016.1"/>
</dbReference>
<organism evidence="2 3">
    <name type="scientific">Bifidobacterium stellenboschense</name>
    <dbReference type="NCBI Taxonomy" id="762211"/>
    <lineage>
        <taxon>Bacteria</taxon>
        <taxon>Bacillati</taxon>
        <taxon>Actinomycetota</taxon>
        <taxon>Actinomycetes</taxon>
        <taxon>Bifidobacteriales</taxon>
        <taxon>Bifidobacteriaceae</taxon>
        <taxon>Bifidobacterium</taxon>
    </lineage>
</organism>
<dbReference type="InterPro" id="IPR029052">
    <property type="entry name" value="Metallo-depent_PP-like"/>
</dbReference>
<evidence type="ECO:0000313" key="3">
    <source>
        <dbReference type="Proteomes" id="UP000029004"/>
    </source>
</evidence>
<keyword evidence="3" id="KW-1185">Reference proteome</keyword>
<accession>A0A087DJI6</accession>
<name>A0A087DJI6_9BIFI</name>
<gene>
    <name evidence="2" type="ORF">BSTEL_0492</name>
</gene>
<sequence>MPEPPQRAKRWRRGLGQDGSRADHILFSGDIHCKGTKICPIIEEAADRTDAGTIVLLGDLLNEWGISAAGEIAAFERLAEWVNRQREQREVVVLLGHHDLTYWADSAMADHRAFRDTCPGYNDGAYPDVHYLLHMMRPRLAYGFADARGNQVLASHAGVTQAWWEWMIGKLADAGEPLPGEPLSNKPLPDETLPGGDSAEKTGARSPIPGAAQVADAIDAFAQGHIAGGIRPFGVMVGYERGGWPGSIPSPVWTGMEELALDPLAGYRQIVGHTPVTTTLYRRCGIGTGAPAAAGRQSGRHRAELWYCDTHSLYRNGRPIGDDSLLLYDRAAGGAWSVTPHTQ</sequence>
<evidence type="ECO:0000256" key="1">
    <source>
        <dbReference type="SAM" id="MobiDB-lite"/>
    </source>
</evidence>
<reference evidence="2 3" key="1">
    <citation type="submission" date="2014-03" db="EMBL/GenBank/DDBJ databases">
        <title>Genomics of Bifidobacteria.</title>
        <authorList>
            <person name="Ventura M."/>
            <person name="Milani C."/>
            <person name="Lugli G.A."/>
        </authorList>
    </citation>
    <scope>NUCLEOTIDE SEQUENCE [LARGE SCALE GENOMIC DNA]</scope>
    <source>
        <strain evidence="2 3">DSM 23968</strain>
    </source>
</reference>
<dbReference type="EMBL" id="JGZP01000016">
    <property type="protein sequence ID" value="KFI95686.1"/>
    <property type="molecule type" value="Genomic_DNA"/>
</dbReference>
<dbReference type="SUPFAM" id="SSF56300">
    <property type="entry name" value="Metallo-dependent phosphatases"/>
    <property type="match status" value="1"/>
</dbReference>
<dbReference type="Gene3D" id="3.60.21.10">
    <property type="match status" value="1"/>
</dbReference>
<feature type="region of interest" description="Disordered" evidence="1">
    <location>
        <begin position="178"/>
        <end position="207"/>
    </location>
</feature>
<dbReference type="eggNOG" id="COG0420">
    <property type="taxonomic scope" value="Bacteria"/>
</dbReference>
<proteinExistence type="predicted"/>
<dbReference type="STRING" id="762211.BSTEL_0492"/>